<dbReference type="AlphaFoldDB" id="I2GF62"/>
<dbReference type="STRING" id="1185876.BN8_01546"/>
<reference evidence="2 3" key="1">
    <citation type="journal article" date="2012" name="J. Bacteriol.">
        <title>Genome Sequence of the Filamentous Bacterium Fibrisoma limi BUZ 3T.</title>
        <authorList>
            <person name="Filippini M."/>
            <person name="Qi W."/>
            <person name="Jaenicke S."/>
            <person name="Goesmann A."/>
            <person name="Smits T.H."/>
            <person name="Bagheri H.C."/>
        </authorList>
    </citation>
    <scope>NUCLEOTIDE SEQUENCE [LARGE SCALE GENOMIC DNA]</scope>
    <source>
        <strain evidence="3">BUZ 3T</strain>
    </source>
</reference>
<dbReference type="SUPFAM" id="SSF88659">
    <property type="entry name" value="Sigma3 and sigma4 domains of RNA polymerase sigma factors"/>
    <property type="match status" value="1"/>
</dbReference>
<comment type="caution">
    <text evidence="2">The sequence shown here is derived from an EMBL/GenBank/DDBJ whole genome shotgun (WGS) entry which is preliminary data.</text>
</comment>
<dbReference type="OrthoDB" id="919545at2"/>
<protein>
    <submittedName>
        <fullName evidence="2">Uncharacterized protein</fullName>
    </submittedName>
</protein>
<proteinExistence type="predicted"/>
<dbReference type="InterPro" id="IPR013324">
    <property type="entry name" value="RNA_pol_sigma_r3/r4-like"/>
</dbReference>
<dbReference type="EMBL" id="CAIT01000005">
    <property type="protein sequence ID" value="CCH52537.1"/>
    <property type="molecule type" value="Genomic_DNA"/>
</dbReference>
<evidence type="ECO:0000256" key="1">
    <source>
        <dbReference type="SAM" id="MobiDB-lite"/>
    </source>
</evidence>
<evidence type="ECO:0000313" key="2">
    <source>
        <dbReference type="EMBL" id="CCH52537.1"/>
    </source>
</evidence>
<organism evidence="2 3">
    <name type="scientific">Fibrisoma limi BUZ 3</name>
    <dbReference type="NCBI Taxonomy" id="1185876"/>
    <lineage>
        <taxon>Bacteria</taxon>
        <taxon>Pseudomonadati</taxon>
        <taxon>Bacteroidota</taxon>
        <taxon>Cytophagia</taxon>
        <taxon>Cytophagales</taxon>
        <taxon>Spirosomataceae</taxon>
        <taxon>Fibrisoma</taxon>
    </lineage>
</organism>
<keyword evidence="3" id="KW-1185">Reference proteome</keyword>
<gene>
    <name evidence="2" type="ORF">BN8_01546</name>
</gene>
<sequence length="409" mass="46815">MALFDFWSSRRKPDIQALVRQGRTLTDAASALAFARQVKAIFDPLLDSRLPPSNPANGPLRAIVIFELCGLIQTLPENDRYFISHYEKVLDELITVCRWKQQLSKLSPEAAAAADKSLQLAIQKRLTYWQNSQKGTHHHRIIRLLQPDDLPIVARRTLRAFVAWFKRQKSEEPVFWLREERVELCFPVIKDYFFEQSAFWVFLFRGPNEAAFIDEALGNVRGWIRRRVIDEERPPEPELLNGINEIVSQVQFDFMQKVNGFRANPDSFYLDAGLTTYLIGFVKQSRAIWKLLTGFYKQPISDTEPPADEDDAVGSADPGDLPAMDDTADEDDYRYAKLRKCMAALSQEERDIIYAHHDDDYSDTVPFQTLASRLKKSVKSLEGIYKRSLDKLKICARGGGASQHQLATA</sequence>
<dbReference type="Proteomes" id="UP000009309">
    <property type="component" value="Unassembled WGS sequence"/>
</dbReference>
<name>I2GF62_9BACT</name>
<feature type="region of interest" description="Disordered" evidence="1">
    <location>
        <begin position="302"/>
        <end position="326"/>
    </location>
</feature>
<dbReference type="RefSeq" id="WP_009281121.1">
    <property type="nucleotide sequence ID" value="NZ_CAIT01000005.1"/>
</dbReference>
<evidence type="ECO:0000313" key="3">
    <source>
        <dbReference type="Proteomes" id="UP000009309"/>
    </source>
</evidence>
<dbReference type="eggNOG" id="ENOG5033UKM">
    <property type="taxonomic scope" value="Bacteria"/>
</dbReference>
<accession>I2GF62</accession>